<dbReference type="SUPFAM" id="SSF48452">
    <property type="entry name" value="TPR-like"/>
    <property type="match status" value="1"/>
</dbReference>
<reference evidence="3 4" key="1">
    <citation type="submission" date="2022-06" db="EMBL/GenBank/DDBJ databases">
        <title>Genomic Encyclopedia of Archaeal and Bacterial Type Strains, Phase II (KMG-II): from individual species to whole genera.</title>
        <authorList>
            <person name="Goeker M."/>
        </authorList>
    </citation>
    <scope>NUCLEOTIDE SEQUENCE [LARGE SCALE GENOMIC DNA]</scope>
    <source>
        <strain evidence="3 4">DSM 40477</strain>
    </source>
</reference>
<organism evidence="3 4">
    <name type="scientific">Streptoalloteichus tenebrarius (strain ATCC 17920 / DSM 40477 / JCM 4838 / CBS 697.72 / NBRC 16177 / NCIMB 11028 / NRRL B-12390 / A12253. 1 / ISP 5477)</name>
    <name type="common">Streptomyces tenebrarius</name>
    <dbReference type="NCBI Taxonomy" id="1933"/>
    <lineage>
        <taxon>Bacteria</taxon>
        <taxon>Bacillati</taxon>
        <taxon>Actinomycetota</taxon>
        <taxon>Actinomycetes</taxon>
        <taxon>Pseudonocardiales</taxon>
        <taxon>Pseudonocardiaceae</taxon>
        <taxon>Streptoalloteichus</taxon>
    </lineage>
</organism>
<dbReference type="PANTHER" id="PTHR13887:SF41">
    <property type="entry name" value="THIOREDOXIN SUPERFAMILY PROTEIN"/>
    <property type="match status" value="1"/>
</dbReference>
<dbReference type="InterPro" id="IPR019734">
    <property type="entry name" value="TPR_rpt"/>
</dbReference>
<dbReference type="PANTHER" id="PTHR13887">
    <property type="entry name" value="GLUTATHIONE S-TRANSFERASE KAPPA"/>
    <property type="match status" value="1"/>
</dbReference>
<feature type="domain" description="DSBA-like thioredoxin" evidence="2">
    <location>
        <begin position="3"/>
        <end position="212"/>
    </location>
</feature>
<dbReference type="RefSeq" id="WP_253670294.1">
    <property type="nucleotide sequence ID" value="NZ_JAMTCP010000016.1"/>
</dbReference>
<dbReference type="CDD" id="cd03024">
    <property type="entry name" value="DsbA_FrnE"/>
    <property type="match status" value="1"/>
</dbReference>
<dbReference type="InterPro" id="IPR001853">
    <property type="entry name" value="DSBA-like_thioredoxin_dom"/>
</dbReference>
<dbReference type="Pfam" id="PF14559">
    <property type="entry name" value="TPR_19"/>
    <property type="match status" value="1"/>
</dbReference>
<gene>
    <name evidence="3" type="ORF">LX15_003105</name>
</gene>
<comment type="caution">
    <text evidence="3">The sequence shown here is derived from an EMBL/GenBank/DDBJ whole genome shotgun (WGS) entry which is preliminary data.</text>
</comment>
<dbReference type="GO" id="GO:0016853">
    <property type="term" value="F:isomerase activity"/>
    <property type="evidence" value="ECO:0007669"/>
    <property type="project" value="UniProtKB-KW"/>
</dbReference>
<evidence type="ECO:0000313" key="4">
    <source>
        <dbReference type="Proteomes" id="UP001205311"/>
    </source>
</evidence>
<evidence type="ECO:0000259" key="2">
    <source>
        <dbReference type="Pfam" id="PF01323"/>
    </source>
</evidence>
<dbReference type="EMBL" id="JAMTCP010000016">
    <property type="protein sequence ID" value="MCP2259404.1"/>
    <property type="molecule type" value="Genomic_DNA"/>
</dbReference>
<keyword evidence="4" id="KW-1185">Reference proteome</keyword>
<evidence type="ECO:0000256" key="1">
    <source>
        <dbReference type="PROSITE-ProRule" id="PRU00339"/>
    </source>
</evidence>
<name>A0ABT1HV66_STRSD</name>
<dbReference type="SUPFAM" id="SSF52833">
    <property type="entry name" value="Thioredoxin-like"/>
    <property type="match status" value="1"/>
</dbReference>
<feature type="repeat" description="TPR" evidence="1">
    <location>
        <begin position="292"/>
        <end position="325"/>
    </location>
</feature>
<proteinExistence type="predicted"/>
<dbReference type="Pfam" id="PF01323">
    <property type="entry name" value="DSBA"/>
    <property type="match status" value="1"/>
</dbReference>
<dbReference type="Gene3D" id="3.40.30.10">
    <property type="entry name" value="Glutaredoxin"/>
    <property type="match status" value="1"/>
</dbReference>
<evidence type="ECO:0000313" key="3">
    <source>
        <dbReference type="EMBL" id="MCP2259404.1"/>
    </source>
</evidence>
<dbReference type="Gene3D" id="1.25.40.10">
    <property type="entry name" value="Tetratricopeptide repeat domain"/>
    <property type="match status" value="1"/>
</dbReference>
<dbReference type="InterPro" id="IPR011990">
    <property type="entry name" value="TPR-like_helical_dom_sf"/>
</dbReference>
<protein>
    <submittedName>
        <fullName evidence="3">Dithiol-disulfide isomerase, DsbA family</fullName>
    </submittedName>
</protein>
<dbReference type="PROSITE" id="PS50005">
    <property type="entry name" value="TPR"/>
    <property type="match status" value="1"/>
</dbReference>
<accession>A0ABT1HV66</accession>
<dbReference type="Proteomes" id="UP001205311">
    <property type="component" value="Unassembled WGS sequence"/>
</dbReference>
<dbReference type="InterPro" id="IPR036249">
    <property type="entry name" value="Thioredoxin-like_sf"/>
</dbReference>
<keyword evidence="3" id="KW-0413">Isomerase</keyword>
<sequence length="338" mass="36632">MRIVVWADMVCPWSYVGKRRLDRALERWHAEGGEPVEVRWLPYRVDPTAPDTPEPLAEVLDTPMAEEIALRCGGGSTATAVRQRVADIALAEGLGPPWGAAWRVNSFDAHRLLALAHERGAPGTQHQLAERLLRAHFVERRVISDRDVLLSLADEVGLGDLGAAMDAGEGAEQVRTALLRGKARGVATSPTFVVGRRAVAGAQPVEALLDLLRQPVEPVAVTGPVADFREAEALLALNDPLGALRLLRPLLDEHGDDRAVRLLAARAYLASAQLNRAAATLEGLVAQDPADDYARFLLGRSAERRGRSEEALRHYRVAVALAPRPEYAEAAARARAEV</sequence>
<keyword evidence="1" id="KW-0802">TPR repeat</keyword>